<dbReference type="Pfam" id="PF11154">
    <property type="entry name" value="DUF2934"/>
    <property type="match status" value="1"/>
</dbReference>
<evidence type="ECO:0000313" key="2">
    <source>
        <dbReference type="EMBL" id="QVL29986.1"/>
    </source>
</evidence>
<protein>
    <submittedName>
        <fullName evidence="2">DUF2934 domain-containing protein</fullName>
    </submittedName>
</protein>
<feature type="compositionally biased region" description="Basic residues" evidence="1">
    <location>
        <begin position="1"/>
        <end position="12"/>
    </location>
</feature>
<accession>A0A8E6B1N7</accession>
<reference evidence="2" key="1">
    <citation type="submission" date="2021-05" db="EMBL/GenBank/DDBJ databases">
        <title>Complete genome sequence of the cellulolytic planctomycete Telmatocola sphagniphila SP2T and characterization of the first cellulase from planctomycetes.</title>
        <authorList>
            <person name="Rakitin A.L."/>
            <person name="Beletsky A.V."/>
            <person name="Naumoff D.G."/>
            <person name="Kulichevskaya I.S."/>
            <person name="Mardanov A.V."/>
            <person name="Ravin N.V."/>
            <person name="Dedysh S.N."/>
        </authorList>
    </citation>
    <scope>NUCLEOTIDE SEQUENCE</scope>
    <source>
        <strain evidence="2">SP2T</strain>
    </source>
</reference>
<dbReference type="Proteomes" id="UP000676194">
    <property type="component" value="Chromosome"/>
</dbReference>
<keyword evidence="3" id="KW-1185">Reference proteome</keyword>
<dbReference type="EMBL" id="CP074694">
    <property type="protein sequence ID" value="QVL29986.1"/>
    <property type="molecule type" value="Genomic_DNA"/>
</dbReference>
<feature type="compositionally biased region" description="Polar residues" evidence="1">
    <location>
        <begin position="13"/>
        <end position="34"/>
    </location>
</feature>
<sequence length="82" mass="9175">MSNQKTLHHHTVKSISAKNNKTSAESFASAKQQINGEEQSNLIQIRAYGLWEAGGRPAGEEAKDRFWNEAEKEIIASHTTHE</sequence>
<gene>
    <name evidence="2" type="ORF">KIH39_14040</name>
</gene>
<feature type="region of interest" description="Disordered" evidence="1">
    <location>
        <begin position="1"/>
        <end position="34"/>
    </location>
</feature>
<evidence type="ECO:0000256" key="1">
    <source>
        <dbReference type="SAM" id="MobiDB-lite"/>
    </source>
</evidence>
<name>A0A8E6B1N7_9BACT</name>
<dbReference type="RefSeq" id="WP_213493868.1">
    <property type="nucleotide sequence ID" value="NZ_CP074694.1"/>
</dbReference>
<dbReference type="KEGG" id="tsph:KIH39_14040"/>
<evidence type="ECO:0000313" key="3">
    <source>
        <dbReference type="Proteomes" id="UP000676194"/>
    </source>
</evidence>
<organism evidence="2 3">
    <name type="scientific">Telmatocola sphagniphila</name>
    <dbReference type="NCBI Taxonomy" id="1123043"/>
    <lineage>
        <taxon>Bacteria</taxon>
        <taxon>Pseudomonadati</taxon>
        <taxon>Planctomycetota</taxon>
        <taxon>Planctomycetia</taxon>
        <taxon>Gemmatales</taxon>
        <taxon>Gemmataceae</taxon>
    </lineage>
</organism>
<proteinExistence type="predicted"/>
<dbReference type="AlphaFoldDB" id="A0A8E6B1N7"/>
<dbReference type="InterPro" id="IPR021327">
    <property type="entry name" value="DUF2934"/>
</dbReference>